<dbReference type="Pfam" id="PF01261">
    <property type="entry name" value="AP_endonuc_2"/>
    <property type="match status" value="1"/>
</dbReference>
<evidence type="ECO:0000313" key="3">
    <source>
        <dbReference type="Proteomes" id="UP001198200"/>
    </source>
</evidence>
<dbReference type="SUPFAM" id="SSF51658">
    <property type="entry name" value="Xylose isomerase-like"/>
    <property type="match status" value="1"/>
</dbReference>
<protein>
    <submittedName>
        <fullName evidence="2">Sugar phosphate isomerase/epimerase</fullName>
    </submittedName>
</protein>
<feature type="domain" description="Xylose isomerase-like TIM barrel" evidence="1">
    <location>
        <begin position="26"/>
        <end position="273"/>
    </location>
</feature>
<keyword evidence="3" id="KW-1185">Reference proteome</keyword>
<dbReference type="InterPro" id="IPR013022">
    <property type="entry name" value="Xyl_isomerase-like_TIM-brl"/>
</dbReference>
<proteinExistence type="predicted"/>
<keyword evidence="2" id="KW-0413">Isomerase</keyword>
<reference evidence="2 3" key="1">
    <citation type="submission" date="2021-10" db="EMBL/GenBank/DDBJ databases">
        <title>Anaerobic single-cell dispensing facilitates the cultivation of human gut bacteria.</title>
        <authorList>
            <person name="Afrizal A."/>
        </authorList>
    </citation>
    <scope>NUCLEOTIDE SEQUENCE [LARGE SCALE GENOMIC DNA]</scope>
    <source>
        <strain evidence="2 3">CLA-AA-H224</strain>
    </source>
</reference>
<name>A0AAE3JC91_9FIRM</name>
<dbReference type="Proteomes" id="UP001198200">
    <property type="component" value="Unassembled WGS sequence"/>
</dbReference>
<comment type="caution">
    <text evidence="2">The sequence shown here is derived from an EMBL/GenBank/DDBJ whole genome shotgun (WGS) entry which is preliminary data.</text>
</comment>
<organism evidence="2 3">
    <name type="scientific">Anthropogastromicrobium aceti</name>
    <dbReference type="NCBI Taxonomy" id="2981768"/>
    <lineage>
        <taxon>Bacteria</taxon>
        <taxon>Bacillati</taxon>
        <taxon>Bacillota</taxon>
        <taxon>Clostridia</taxon>
        <taxon>Lachnospirales</taxon>
        <taxon>Lachnospiraceae</taxon>
        <taxon>Anthropogastromicrobium</taxon>
    </lineage>
</organism>
<dbReference type="EMBL" id="JAJEQN010000005">
    <property type="protein sequence ID" value="MCC2220602.1"/>
    <property type="molecule type" value="Genomic_DNA"/>
</dbReference>
<accession>A0AAE3JC91</accession>
<dbReference type="RefSeq" id="WP_066561625.1">
    <property type="nucleotide sequence ID" value="NZ_JAJEQN010000005.1"/>
</dbReference>
<dbReference type="InterPro" id="IPR050312">
    <property type="entry name" value="IolE/XylAMocC-like"/>
</dbReference>
<dbReference type="GO" id="GO:0016853">
    <property type="term" value="F:isomerase activity"/>
    <property type="evidence" value="ECO:0007669"/>
    <property type="project" value="UniProtKB-KW"/>
</dbReference>
<dbReference type="InterPro" id="IPR036237">
    <property type="entry name" value="Xyl_isomerase-like_sf"/>
</dbReference>
<gene>
    <name evidence="2" type="ORF">LKD48_02920</name>
</gene>
<sequence>MRIGIRAHDVKADTFEGLVKEIHNEGMHCCQLAVPKAVHEFPTKKEVLTPGMALYMKEVFAENKVDVAVLGCYQNLATPDEAALKDTIDTYKRHIVFASLLGAGVVGTETGACNTEYRTEPFSFTEEALEIFIKNLRPVVEYAEKLGVIVAIEPVCRHIVNNAKRARKVLDAIDSPNLQIIFDPVNLLDESNYQEYPAIFKEFVEILGPDIATIHAKDFKIENGKLLSCACGTGQMDYEFLLRYIKEHKPHIHVLLEDTNPSNAQQARQFMEEKYASL</sequence>
<dbReference type="PANTHER" id="PTHR12110">
    <property type="entry name" value="HYDROXYPYRUVATE ISOMERASE"/>
    <property type="match status" value="1"/>
</dbReference>
<evidence type="ECO:0000313" key="2">
    <source>
        <dbReference type="EMBL" id="MCC2220602.1"/>
    </source>
</evidence>
<dbReference type="Gene3D" id="3.20.20.150">
    <property type="entry name" value="Divalent-metal-dependent TIM barrel enzymes"/>
    <property type="match status" value="1"/>
</dbReference>
<dbReference type="AlphaFoldDB" id="A0AAE3JC91"/>
<evidence type="ECO:0000259" key="1">
    <source>
        <dbReference type="Pfam" id="PF01261"/>
    </source>
</evidence>